<dbReference type="Pfam" id="PF00106">
    <property type="entry name" value="adh_short"/>
    <property type="match status" value="1"/>
</dbReference>
<evidence type="ECO:0000313" key="6">
    <source>
        <dbReference type="Proteomes" id="UP000005240"/>
    </source>
</evidence>
<dbReference type="EnsemblFungi" id="PTTG_28859-t43_1">
    <property type="protein sequence ID" value="PTTG_28859-t43_1-p1"/>
    <property type="gene ID" value="PTTG_28859"/>
</dbReference>
<name>A0A180G904_PUCT1</name>
<sequence length="190" mass="20783">MPNLQGRIAIVTGSSTGIGYATALELARHGAKVYLACRADKDTTDAIKKINVIVPGSNPQFLHLDITSLKSAHSAAHEFLGKEDRLDILVNNAGIAFTPYQLSEDGIELQLCNAIGHFAFTFPLLDLLKKTSKEPGSHVRIVNVASVAHSWVKGTPDFSSVDSLNRHSYFTTDRYGLSKLMKIRFSELDL</sequence>
<reference evidence="4" key="1">
    <citation type="submission" date="2009-11" db="EMBL/GenBank/DDBJ databases">
        <authorList>
            <consortium name="The Broad Institute Genome Sequencing Platform"/>
            <person name="Ward D."/>
            <person name="Feldgarden M."/>
            <person name="Earl A."/>
            <person name="Young S.K."/>
            <person name="Zeng Q."/>
            <person name="Koehrsen M."/>
            <person name="Alvarado L."/>
            <person name="Berlin A."/>
            <person name="Bochicchio J."/>
            <person name="Borenstein D."/>
            <person name="Chapman S.B."/>
            <person name="Chen Z."/>
            <person name="Engels R."/>
            <person name="Freedman E."/>
            <person name="Gellesch M."/>
            <person name="Goldberg J."/>
            <person name="Griggs A."/>
            <person name="Gujja S."/>
            <person name="Heilman E."/>
            <person name="Heiman D."/>
            <person name="Hepburn T."/>
            <person name="Howarth C."/>
            <person name="Jen D."/>
            <person name="Larson L."/>
            <person name="Lewis B."/>
            <person name="Mehta T."/>
            <person name="Park D."/>
            <person name="Pearson M."/>
            <person name="Roberts A."/>
            <person name="Saif S."/>
            <person name="Shea T."/>
            <person name="Shenoy N."/>
            <person name="Sisk P."/>
            <person name="Stolte C."/>
            <person name="Sykes S."/>
            <person name="Thomson T."/>
            <person name="Walk T."/>
            <person name="White J."/>
            <person name="Yandava C."/>
            <person name="Izard J."/>
            <person name="Baranova O.V."/>
            <person name="Blanton J.M."/>
            <person name="Tanner A.C."/>
            <person name="Dewhirst F.E."/>
            <person name="Haas B."/>
            <person name="Nusbaum C."/>
            <person name="Birren B."/>
        </authorList>
    </citation>
    <scope>NUCLEOTIDE SEQUENCE [LARGE SCALE GENOMIC DNA]</scope>
    <source>
        <strain evidence="4">1-1 BBBD Race 1</strain>
    </source>
</reference>
<dbReference type="EMBL" id="ADAS02000146">
    <property type="protein sequence ID" value="OAV88968.1"/>
    <property type="molecule type" value="Genomic_DNA"/>
</dbReference>
<dbReference type="PANTHER" id="PTHR24320">
    <property type="entry name" value="RETINOL DEHYDROGENASE"/>
    <property type="match status" value="1"/>
</dbReference>
<evidence type="ECO:0000313" key="4">
    <source>
        <dbReference type="EMBL" id="OAV88968.1"/>
    </source>
</evidence>
<dbReference type="STRING" id="630390.A0A180G904"/>
<proteinExistence type="inferred from homology"/>
<gene>
    <name evidence="4" type="ORF">PTTG_28859</name>
</gene>
<evidence type="ECO:0000256" key="2">
    <source>
        <dbReference type="ARBA" id="ARBA00022857"/>
    </source>
</evidence>
<comment type="similarity">
    <text evidence="1">Belongs to the short-chain dehydrogenases/reductases (SDR) family.</text>
</comment>
<dbReference type="Proteomes" id="UP000005240">
    <property type="component" value="Unassembled WGS sequence"/>
</dbReference>
<reference evidence="4" key="2">
    <citation type="submission" date="2016-05" db="EMBL/GenBank/DDBJ databases">
        <title>Comparative analysis highlights variable genome content of wheat rusts and divergence of the mating loci.</title>
        <authorList>
            <person name="Cuomo C.A."/>
            <person name="Bakkeren G."/>
            <person name="Szabo L."/>
            <person name="Khalil H."/>
            <person name="Joly D."/>
            <person name="Goldberg J."/>
            <person name="Young S."/>
            <person name="Zeng Q."/>
            <person name="Fellers J."/>
        </authorList>
    </citation>
    <scope>NUCLEOTIDE SEQUENCE [LARGE SCALE GENOMIC DNA]</scope>
    <source>
        <strain evidence="4">1-1 BBBD Race 1</strain>
    </source>
</reference>
<dbReference type="PRINTS" id="PR00081">
    <property type="entry name" value="GDHRDH"/>
</dbReference>
<dbReference type="InterPro" id="IPR036291">
    <property type="entry name" value="NAD(P)-bd_dom_sf"/>
</dbReference>
<accession>A0A180G904</accession>
<protein>
    <submittedName>
        <fullName evidence="4 5">Uncharacterized protein</fullName>
    </submittedName>
</protein>
<reference evidence="5" key="4">
    <citation type="submission" date="2025-05" db="UniProtKB">
        <authorList>
            <consortium name="EnsemblFungi"/>
        </authorList>
    </citation>
    <scope>IDENTIFICATION</scope>
    <source>
        <strain evidence="5">isolate 1-1 / race 1 (BBBD)</strain>
    </source>
</reference>
<dbReference type="GO" id="GO:0016491">
    <property type="term" value="F:oxidoreductase activity"/>
    <property type="evidence" value="ECO:0007669"/>
    <property type="project" value="UniProtKB-KW"/>
</dbReference>
<dbReference type="PANTHER" id="PTHR24320:SF282">
    <property type="entry name" value="WW DOMAIN-CONTAINING OXIDOREDUCTASE"/>
    <property type="match status" value="1"/>
</dbReference>
<reference evidence="5 6" key="3">
    <citation type="journal article" date="2017" name="G3 (Bethesda)">
        <title>Comparative analysis highlights variable genome content of wheat rusts and divergence of the mating loci.</title>
        <authorList>
            <person name="Cuomo C.A."/>
            <person name="Bakkeren G."/>
            <person name="Khalil H.B."/>
            <person name="Panwar V."/>
            <person name="Joly D."/>
            <person name="Linning R."/>
            <person name="Sakthikumar S."/>
            <person name="Song X."/>
            <person name="Adiconis X."/>
            <person name="Fan L."/>
            <person name="Goldberg J.M."/>
            <person name="Levin J.Z."/>
            <person name="Young S."/>
            <person name="Zeng Q."/>
            <person name="Anikster Y."/>
            <person name="Bruce M."/>
            <person name="Wang M."/>
            <person name="Yin C."/>
            <person name="McCallum B."/>
            <person name="Szabo L.J."/>
            <person name="Hulbert S."/>
            <person name="Chen X."/>
            <person name="Fellers J.P."/>
        </authorList>
    </citation>
    <scope>NUCLEOTIDE SEQUENCE</scope>
    <source>
        <strain evidence="5">isolate 1-1 / race 1 (BBBD)</strain>
        <strain evidence="6">Isolate 1-1 / race 1 (BBBD)</strain>
    </source>
</reference>
<dbReference type="OrthoDB" id="191139at2759"/>
<keyword evidence="3" id="KW-0560">Oxidoreductase</keyword>
<dbReference type="SUPFAM" id="SSF51735">
    <property type="entry name" value="NAD(P)-binding Rossmann-fold domains"/>
    <property type="match status" value="1"/>
</dbReference>
<keyword evidence="6" id="KW-1185">Reference proteome</keyword>
<dbReference type="VEuPathDB" id="FungiDB:PTTG_28859"/>
<dbReference type="AlphaFoldDB" id="A0A180G904"/>
<dbReference type="Gene3D" id="3.40.50.720">
    <property type="entry name" value="NAD(P)-binding Rossmann-like Domain"/>
    <property type="match status" value="1"/>
</dbReference>
<evidence type="ECO:0000313" key="5">
    <source>
        <dbReference type="EnsemblFungi" id="PTTG_28859-t43_1-p1"/>
    </source>
</evidence>
<dbReference type="InterPro" id="IPR002347">
    <property type="entry name" value="SDR_fam"/>
</dbReference>
<keyword evidence="2" id="KW-0521">NADP</keyword>
<evidence type="ECO:0000256" key="1">
    <source>
        <dbReference type="ARBA" id="ARBA00006484"/>
    </source>
</evidence>
<evidence type="ECO:0000256" key="3">
    <source>
        <dbReference type="ARBA" id="ARBA00023002"/>
    </source>
</evidence>
<organism evidence="4">
    <name type="scientific">Puccinia triticina (isolate 1-1 / race 1 (BBBD))</name>
    <name type="common">Brown leaf rust fungus</name>
    <dbReference type="NCBI Taxonomy" id="630390"/>
    <lineage>
        <taxon>Eukaryota</taxon>
        <taxon>Fungi</taxon>
        <taxon>Dikarya</taxon>
        <taxon>Basidiomycota</taxon>
        <taxon>Pucciniomycotina</taxon>
        <taxon>Pucciniomycetes</taxon>
        <taxon>Pucciniales</taxon>
        <taxon>Pucciniaceae</taxon>
        <taxon>Puccinia</taxon>
    </lineage>
</organism>